<organism evidence="1 2">
    <name type="scientific">Lutimaribacter degradans</name>
    <dbReference type="NCBI Taxonomy" id="2945989"/>
    <lineage>
        <taxon>Bacteria</taxon>
        <taxon>Pseudomonadati</taxon>
        <taxon>Pseudomonadota</taxon>
        <taxon>Alphaproteobacteria</taxon>
        <taxon>Rhodobacterales</taxon>
        <taxon>Roseobacteraceae</taxon>
        <taxon>Lutimaribacter</taxon>
    </lineage>
</organism>
<reference evidence="1" key="1">
    <citation type="submission" date="2022-06" db="EMBL/GenBank/DDBJ databases">
        <title>Lutimaribacter sp. EGI FJ00013, a novel bacterium isolated from a salt lake sediment enrichment.</title>
        <authorList>
            <person name="Gao L."/>
            <person name="Fang B.-Z."/>
            <person name="Li W.-J."/>
        </authorList>
    </citation>
    <scope>NUCLEOTIDE SEQUENCE</scope>
    <source>
        <strain evidence="1">EGI FJ00013</strain>
    </source>
</reference>
<dbReference type="Proteomes" id="UP001203036">
    <property type="component" value="Unassembled WGS sequence"/>
</dbReference>
<proteinExistence type="predicted"/>
<gene>
    <name evidence="1" type="ORF">M8744_05850</name>
</gene>
<accession>A0ACC5ZUN6</accession>
<evidence type="ECO:0000313" key="2">
    <source>
        <dbReference type="Proteomes" id="UP001203036"/>
    </source>
</evidence>
<comment type="caution">
    <text evidence="1">The sequence shown here is derived from an EMBL/GenBank/DDBJ whole genome shotgun (WGS) entry which is preliminary data.</text>
</comment>
<sequence length="237" mass="25448">MNAFDTAMAEEMLALFGTTLRRRDDIRAVVLTGAGDRAFCVGADLKERAGMTNDAWRKQHALYRDTFESLWNFPWPIIAAIRGYALGGGCELALAADFVHAADDAVFGLPEINLGIMPGAGGTQLLSRAVGLRRAKELILTGKKFSAHEARDWGLVNAIHPAGEELEAAVAVAQRIAGNAPLAVQGAKRAMDGGIGAPLKVGLALEVSVHQRLSASEDRAEGVDAFNEKRTPQWKFR</sequence>
<name>A0ACC5ZUN6_9RHOB</name>
<evidence type="ECO:0000313" key="1">
    <source>
        <dbReference type="EMBL" id="MCM2561663.1"/>
    </source>
</evidence>
<dbReference type="EMBL" id="JAMQGO010000002">
    <property type="protein sequence ID" value="MCM2561663.1"/>
    <property type="molecule type" value="Genomic_DNA"/>
</dbReference>
<keyword evidence="2" id="KW-1185">Reference proteome</keyword>
<protein>
    <submittedName>
        <fullName evidence="1">Enoyl-CoA hydratase-related protein</fullName>
    </submittedName>
</protein>